<dbReference type="CDD" id="cd07715">
    <property type="entry name" value="TaR3-like_MBL-fold"/>
    <property type="match status" value="1"/>
</dbReference>
<gene>
    <name evidence="2" type="ORF">NIES267_52380</name>
</gene>
<evidence type="ECO:0000313" key="3">
    <source>
        <dbReference type="Proteomes" id="UP000218418"/>
    </source>
</evidence>
<dbReference type="PANTHER" id="PTHR42663:SF4">
    <property type="entry name" value="SLL1036 PROTEIN"/>
    <property type="match status" value="1"/>
</dbReference>
<feature type="domain" description="Metallo-beta-lactamase" evidence="1">
    <location>
        <begin position="64"/>
        <end position="262"/>
    </location>
</feature>
<dbReference type="Pfam" id="PF12706">
    <property type="entry name" value="Lactamase_B_2"/>
    <property type="match status" value="1"/>
</dbReference>
<evidence type="ECO:0000259" key="1">
    <source>
        <dbReference type="Pfam" id="PF12706"/>
    </source>
</evidence>
<keyword evidence="3" id="KW-1185">Reference proteome</keyword>
<protein>
    <recommendedName>
        <fullName evidence="1">Metallo-beta-lactamase domain-containing protein</fullName>
    </recommendedName>
</protein>
<evidence type="ECO:0000313" key="2">
    <source>
        <dbReference type="EMBL" id="BAY85737.1"/>
    </source>
</evidence>
<name>A0A1Z4LWU4_9CYAN</name>
<dbReference type="InterPro" id="IPR036866">
    <property type="entry name" value="RibonucZ/Hydroxyglut_hydro"/>
</dbReference>
<dbReference type="PANTHER" id="PTHR42663">
    <property type="entry name" value="HYDROLASE C777.06C-RELATED-RELATED"/>
    <property type="match status" value="1"/>
</dbReference>
<dbReference type="InterPro" id="IPR001279">
    <property type="entry name" value="Metallo-B-lactamas"/>
</dbReference>
<dbReference type="SUPFAM" id="SSF56281">
    <property type="entry name" value="Metallo-hydrolase/oxidoreductase"/>
    <property type="match status" value="1"/>
</dbReference>
<organism evidence="2 3">
    <name type="scientific">Calothrix parasitica NIES-267</name>
    <dbReference type="NCBI Taxonomy" id="1973488"/>
    <lineage>
        <taxon>Bacteria</taxon>
        <taxon>Bacillati</taxon>
        <taxon>Cyanobacteriota</taxon>
        <taxon>Cyanophyceae</taxon>
        <taxon>Nostocales</taxon>
        <taxon>Calotrichaceae</taxon>
        <taxon>Calothrix</taxon>
    </lineage>
</organism>
<dbReference type="AlphaFoldDB" id="A0A1Z4LWU4"/>
<reference evidence="2 3" key="1">
    <citation type="submission" date="2017-06" db="EMBL/GenBank/DDBJ databases">
        <title>Genome sequencing of cyanobaciteial culture collection at National Institute for Environmental Studies (NIES).</title>
        <authorList>
            <person name="Hirose Y."/>
            <person name="Shimura Y."/>
            <person name="Fujisawa T."/>
            <person name="Nakamura Y."/>
            <person name="Kawachi M."/>
        </authorList>
    </citation>
    <scope>NUCLEOTIDE SEQUENCE [LARGE SCALE GENOMIC DNA]</scope>
    <source>
        <strain evidence="2 3">NIES-267</strain>
    </source>
</reference>
<dbReference type="OrthoDB" id="9800940at2"/>
<dbReference type="EMBL" id="AP018227">
    <property type="protein sequence ID" value="BAY85737.1"/>
    <property type="molecule type" value="Genomic_DNA"/>
</dbReference>
<dbReference type="Gene3D" id="3.60.15.10">
    <property type="entry name" value="Ribonuclease Z/Hydroxyacylglutathione hydrolase-like"/>
    <property type="match status" value="1"/>
</dbReference>
<proteinExistence type="predicted"/>
<dbReference type="Proteomes" id="UP000218418">
    <property type="component" value="Chromosome"/>
</dbReference>
<sequence>MSQIEPSRHPKADLSKPLSDCENQADRFVIKFWGVRGLIPTPGEENNRYGGNTACVEMQVGGKNLIFDGGTGLRILGKTWHRQQQKTTAYLFFTNAQTNRIQGFPFFAPAFASGNCFHIYGTAASNGASIKQSLSDQMLLPHFPYPLQVMESELQFHNLTTDKVIAIDDVTVQMVSINNSTKSVGYRIQLKDYSVAYITDLPFEIDDSEQESLMKLVQGADLLIANPSYISSNFCERQTPIDCYWQVAVDLARKTGIKQLVFSNHHPNDTDDFLDKIEINLKKEFEQGFLAHEGMMISIN</sequence>
<accession>A0A1Z4LWU4</accession>